<accession>A0A498SRU6</accession>
<dbReference type="InterPro" id="IPR013128">
    <property type="entry name" value="Peptidase_C1A"/>
</dbReference>
<dbReference type="InterPro" id="IPR039417">
    <property type="entry name" value="Peptidase_C1A_papain-like"/>
</dbReference>
<name>A0A498SRU6_ACAVI</name>
<evidence type="ECO:0000259" key="4">
    <source>
        <dbReference type="SMART" id="SM00645"/>
    </source>
</evidence>
<reference evidence="6 7" key="1">
    <citation type="submission" date="2018-08" db="EMBL/GenBank/DDBJ databases">
        <authorList>
            <person name="Laetsch R D."/>
            <person name="Stevens L."/>
            <person name="Kumar S."/>
            <person name="Blaxter L. M."/>
        </authorList>
    </citation>
    <scope>NUCLEOTIDE SEQUENCE [LARGE SCALE GENOMIC DNA]</scope>
</reference>
<dbReference type="Pfam" id="PF08246">
    <property type="entry name" value="Inhibitor_I29"/>
    <property type="match status" value="1"/>
</dbReference>
<dbReference type="SMART" id="SM00848">
    <property type="entry name" value="Inhibitor_I29"/>
    <property type="match status" value="1"/>
</dbReference>
<dbReference type="STRING" id="6277.A0A498SRU6"/>
<dbReference type="Pfam" id="PF00112">
    <property type="entry name" value="Peptidase_C1"/>
    <property type="match status" value="1"/>
</dbReference>
<protein>
    <recommendedName>
        <fullName evidence="8">Peptidase C1A papain C-terminal domain-containing protein</fullName>
    </recommendedName>
</protein>
<dbReference type="OrthoDB" id="5853139at2759"/>
<evidence type="ECO:0000259" key="5">
    <source>
        <dbReference type="SMART" id="SM00848"/>
    </source>
</evidence>
<keyword evidence="7" id="KW-1185">Reference proteome</keyword>
<dbReference type="SUPFAM" id="SSF54001">
    <property type="entry name" value="Cysteine proteinases"/>
    <property type="match status" value="1"/>
</dbReference>
<dbReference type="InterPro" id="IPR038765">
    <property type="entry name" value="Papain-like_cys_pep_sf"/>
</dbReference>
<proteinExistence type="inferred from homology"/>
<dbReference type="Gene3D" id="3.90.70.10">
    <property type="entry name" value="Cysteine proteinases"/>
    <property type="match status" value="1"/>
</dbReference>
<evidence type="ECO:0000256" key="1">
    <source>
        <dbReference type="ARBA" id="ARBA00008455"/>
    </source>
</evidence>
<sequence>MGHCCRLLLLLVAQNFILNCDSLIHQEFKALSYSKLRQLYAKHYDGYTKFVAEYKQGVKDDRPEPHRLLAYAKNLEEIKKHNELYKQGKSSFMLGLTVMSDTSKEDLDDLFPVVVFNETDNPVPPNLTESSIKEVNWVAKNYVTPVKNLFSYVDCIPTITTASTVSDVVEAVVKSRTQRLIKLSIQELLDCGGVACNEHVRFHQYANYIMRNRGMVSERKYPMFNRQQSCGARGRRYGRVKTFLTTVHGEKLLFKGLLAKRPIATRILLTQKFHNYKGGIFRDCLQSPNNVFSHTVLAVGFTEDYILLKNRQNWGTKWGENGYMRISTDPKENCNLYLESFGGNQRELAREGNLKKQQQQKKSQPHQD</sequence>
<dbReference type="InterPro" id="IPR013201">
    <property type="entry name" value="Prot_inhib_I29"/>
</dbReference>
<evidence type="ECO:0000313" key="6">
    <source>
        <dbReference type="EMBL" id="VBB34554.1"/>
    </source>
</evidence>
<dbReference type="PANTHER" id="PTHR12411">
    <property type="entry name" value="CYSTEINE PROTEASE FAMILY C1-RELATED"/>
    <property type="match status" value="1"/>
</dbReference>
<feature type="domain" description="Peptidase C1A papain C-terminal" evidence="4">
    <location>
        <begin position="133"/>
        <end position="344"/>
    </location>
</feature>
<keyword evidence="3" id="KW-0732">Signal</keyword>
<comment type="similarity">
    <text evidence="1">Belongs to the peptidase C1 family.</text>
</comment>
<evidence type="ECO:0008006" key="8">
    <source>
        <dbReference type="Google" id="ProtNLM"/>
    </source>
</evidence>
<dbReference type="CDD" id="cd02248">
    <property type="entry name" value="Peptidase_C1A"/>
    <property type="match status" value="1"/>
</dbReference>
<evidence type="ECO:0000256" key="2">
    <source>
        <dbReference type="SAM" id="MobiDB-lite"/>
    </source>
</evidence>
<dbReference type="GO" id="GO:0008234">
    <property type="term" value="F:cysteine-type peptidase activity"/>
    <property type="evidence" value="ECO:0007669"/>
    <property type="project" value="InterPro"/>
</dbReference>
<organism evidence="6 7">
    <name type="scientific">Acanthocheilonema viteae</name>
    <name type="common">Filarial nematode worm</name>
    <name type="synonym">Dipetalonema viteae</name>
    <dbReference type="NCBI Taxonomy" id="6277"/>
    <lineage>
        <taxon>Eukaryota</taxon>
        <taxon>Metazoa</taxon>
        <taxon>Ecdysozoa</taxon>
        <taxon>Nematoda</taxon>
        <taxon>Chromadorea</taxon>
        <taxon>Rhabditida</taxon>
        <taxon>Spirurina</taxon>
        <taxon>Spiruromorpha</taxon>
        <taxon>Filarioidea</taxon>
        <taxon>Onchocercidae</taxon>
        <taxon>Acanthocheilonema</taxon>
    </lineage>
</organism>
<feature type="domain" description="Cathepsin propeptide inhibitor" evidence="5">
    <location>
        <begin position="47"/>
        <end position="107"/>
    </location>
</feature>
<evidence type="ECO:0000313" key="7">
    <source>
        <dbReference type="Proteomes" id="UP000276991"/>
    </source>
</evidence>
<gene>
    <name evidence="6" type="ORF">NAV_LOCUS9345</name>
</gene>
<evidence type="ECO:0000256" key="3">
    <source>
        <dbReference type="SAM" id="SignalP"/>
    </source>
</evidence>
<dbReference type="SMART" id="SM00645">
    <property type="entry name" value="Pept_C1"/>
    <property type="match status" value="1"/>
</dbReference>
<dbReference type="Proteomes" id="UP000276991">
    <property type="component" value="Unassembled WGS sequence"/>
</dbReference>
<dbReference type="InterPro" id="IPR000668">
    <property type="entry name" value="Peptidase_C1A_C"/>
</dbReference>
<feature type="chain" id="PRO_5019755090" description="Peptidase C1A papain C-terminal domain-containing protein" evidence="3">
    <location>
        <begin position="23"/>
        <end position="368"/>
    </location>
</feature>
<dbReference type="EMBL" id="UPTC01003681">
    <property type="protein sequence ID" value="VBB34554.1"/>
    <property type="molecule type" value="Genomic_DNA"/>
</dbReference>
<feature type="region of interest" description="Disordered" evidence="2">
    <location>
        <begin position="349"/>
        <end position="368"/>
    </location>
</feature>
<feature type="non-terminal residue" evidence="6">
    <location>
        <position position="368"/>
    </location>
</feature>
<feature type="signal peptide" evidence="3">
    <location>
        <begin position="1"/>
        <end position="22"/>
    </location>
</feature>
<dbReference type="AlphaFoldDB" id="A0A498SRU6"/>
<dbReference type="GO" id="GO:0006508">
    <property type="term" value="P:proteolysis"/>
    <property type="evidence" value="ECO:0007669"/>
    <property type="project" value="InterPro"/>
</dbReference>